<keyword evidence="2" id="KW-0547">Nucleotide-binding</keyword>
<dbReference type="GO" id="GO:0098796">
    <property type="term" value="C:membrane protein complex"/>
    <property type="evidence" value="ECO:0007669"/>
    <property type="project" value="UniProtKB-ARBA"/>
</dbReference>
<gene>
    <name evidence="6" type="ORF">Mal52_36290</name>
</gene>
<reference evidence="6 7" key="1">
    <citation type="submission" date="2019-02" db="EMBL/GenBank/DDBJ databases">
        <title>Deep-cultivation of Planctomycetes and their phenomic and genomic characterization uncovers novel biology.</title>
        <authorList>
            <person name="Wiegand S."/>
            <person name="Jogler M."/>
            <person name="Boedeker C."/>
            <person name="Pinto D."/>
            <person name="Vollmers J."/>
            <person name="Rivas-Marin E."/>
            <person name="Kohn T."/>
            <person name="Peeters S.H."/>
            <person name="Heuer A."/>
            <person name="Rast P."/>
            <person name="Oberbeckmann S."/>
            <person name="Bunk B."/>
            <person name="Jeske O."/>
            <person name="Meyerdierks A."/>
            <person name="Storesund J.E."/>
            <person name="Kallscheuer N."/>
            <person name="Luecker S."/>
            <person name="Lage O.M."/>
            <person name="Pohl T."/>
            <person name="Merkel B.J."/>
            <person name="Hornburger P."/>
            <person name="Mueller R.-W."/>
            <person name="Bruemmer F."/>
            <person name="Labrenz M."/>
            <person name="Spormann A.M."/>
            <person name="Op den Camp H."/>
            <person name="Overmann J."/>
            <person name="Amann R."/>
            <person name="Jetten M.S.M."/>
            <person name="Mascher T."/>
            <person name="Medema M.H."/>
            <person name="Devos D.P."/>
            <person name="Kaster A.-K."/>
            <person name="Ovreas L."/>
            <person name="Rohde M."/>
            <person name="Galperin M.Y."/>
            <person name="Jogler C."/>
        </authorList>
    </citation>
    <scope>NUCLEOTIDE SEQUENCE [LARGE SCALE GENOMIC DNA]</scope>
    <source>
        <strain evidence="6 7">Mal52</strain>
    </source>
</reference>
<proteinExistence type="inferred from homology"/>
<sequence>MATTATRTLFQLSGVSKTYRMGEVEVPVLHDVDLEIYAGEIMVIVGPSGSGKSTLLNIIGGIDSPTAGDVLFQDRDLAQLNERELTAYRREHVGFVFQFYNLVPTLTARENVLVSTEISRTPLDVDEVLEMVGLGDRKDHFPSQLSGGEQQRVAIARALAKDPTLLLCDEPTGALDLSTGRMVLELLDRLCTELGKTVVLITHNNPISHLAHRVVKLGQGTIAEARVNTERRSPHDIQW</sequence>
<dbReference type="PROSITE" id="PS00211">
    <property type="entry name" value="ABC_TRANSPORTER_1"/>
    <property type="match status" value="1"/>
</dbReference>
<dbReference type="PANTHER" id="PTHR24220">
    <property type="entry name" value="IMPORT ATP-BINDING PROTEIN"/>
    <property type="match status" value="1"/>
</dbReference>
<dbReference type="EMBL" id="CP036276">
    <property type="protein sequence ID" value="QDU45140.1"/>
    <property type="molecule type" value="Genomic_DNA"/>
</dbReference>
<dbReference type="FunFam" id="3.40.50.300:FF:000032">
    <property type="entry name" value="Export ABC transporter ATP-binding protein"/>
    <property type="match status" value="1"/>
</dbReference>
<dbReference type="InterPro" id="IPR017871">
    <property type="entry name" value="ABC_transporter-like_CS"/>
</dbReference>
<dbReference type="InterPro" id="IPR027417">
    <property type="entry name" value="P-loop_NTPase"/>
</dbReference>
<dbReference type="PROSITE" id="PS50893">
    <property type="entry name" value="ABC_TRANSPORTER_2"/>
    <property type="match status" value="1"/>
</dbReference>
<feature type="domain" description="ABC transporter" evidence="5">
    <location>
        <begin position="10"/>
        <end position="239"/>
    </location>
</feature>
<dbReference type="SMART" id="SM00382">
    <property type="entry name" value="AAA"/>
    <property type="match status" value="1"/>
</dbReference>
<dbReference type="InterPro" id="IPR003439">
    <property type="entry name" value="ABC_transporter-like_ATP-bd"/>
</dbReference>
<dbReference type="PANTHER" id="PTHR24220:SF686">
    <property type="entry name" value="BLL7988 PROTEIN"/>
    <property type="match status" value="1"/>
</dbReference>
<dbReference type="GO" id="GO:0022857">
    <property type="term" value="F:transmembrane transporter activity"/>
    <property type="evidence" value="ECO:0007669"/>
    <property type="project" value="TreeGrafter"/>
</dbReference>
<dbReference type="AlphaFoldDB" id="A0A517ZRP1"/>
<accession>A0A517ZRP1</accession>
<dbReference type="SUPFAM" id="SSF52540">
    <property type="entry name" value="P-loop containing nucleoside triphosphate hydrolases"/>
    <property type="match status" value="1"/>
</dbReference>
<keyword evidence="3 6" id="KW-0067">ATP-binding</keyword>
<name>A0A517ZRP1_9PLAN</name>
<evidence type="ECO:0000256" key="3">
    <source>
        <dbReference type="ARBA" id="ARBA00022840"/>
    </source>
</evidence>
<protein>
    <submittedName>
        <fullName evidence="6">Putative ABC transporter ATP-binding protein</fullName>
    </submittedName>
</protein>
<evidence type="ECO:0000256" key="4">
    <source>
        <dbReference type="ARBA" id="ARBA00038388"/>
    </source>
</evidence>
<evidence type="ECO:0000256" key="2">
    <source>
        <dbReference type="ARBA" id="ARBA00022741"/>
    </source>
</evidence>
<evidence type="ECO:0000256" key="1">
    <source>
        <dbReference type="ARBA" id="ARBA00022448"/>
    </source>
</evidence>
<comment type="similarity">
    <text evidence="4">Belongs to the ABC transporter superfamily. Macrolide exporter (TC 3.A.1.122) family.</text>
</comment>
<keyword evidence="7" id="KW-1185">Reference proteome</keyword>
<evidence type="ECO:0000313" key="7">
    <source>
        <dbReference type="Proteomes" id="UP000319383"/>
    </source>
</evidence>
<dbReference type="GO" id="GO:0016887">
    <property type="term" value="F:ATP hydrolysis activity"/>
    <property type="evidence" value="ECO:0007669"/>
    <property type="project" value="InterPro"/>
</dbReference>
<evidence type="ECO:0000259" key="5">
    <source>
        <dbReference type="PROSITE" id="PS50893"/>
    </source>
</evidence>
<dbReference type="InterPro" id="IPR015854">
    <property type="entry name" value="ABC_transpr_LolD-like"/>
</dbReference>
<organism evidence="6 7">
    <name type="scientific">Symmachiella dynata</name>
    <dbReference type="NCBI Taxonomy" id="2527995"/>
    <lineage>
        <taxon>Bacteria</taxon>
        <taxon>Pseudomonadati</taxon>
        <taxon>Planctomycetota</taxon>
        <taxon>Planctomycetia</taxon>
        <taxon>Planctomycetales</taxon>
        <taxon>Planctomycetaceae</taxon>
        <taxon>Symmachiella</taxon>
    </lineage>
</organism>
<dbReference type="Gene3D" id="3.40.50.300">
    <property type="entry name" value="P-loop containing nucleotide triphosphate hydrolases"/>
    <property type="match status" value="1"/>
</dbReference>
<dbReference type="Pfam" id="PF00005">
    <property type="entry name" value="ABC_tran"/>
    <property type="match status" value="1"/>
</dbReference>
<dbReference type="CDD" id="cd03255">
    <property type="entry name" value="ABC_MJ0796_LolCDE_FtsE"/>
    <property type="match status" value="1"/>
</dbReference>
<evidence type="ECO:0000313" key="6">
    <source>
        <dbReference type="EMBL" id="QDU45140.1"/>
    </source>
</evidence>
<dbReference type="Proteomes" id="UP000319383">
    <property type="component" value="Chromosome"/>
</dbReference>
<dbReference type="GO" id="GO:0005524">
    <property type="term" value="F:ATP binding"/>
    <property type="evidence" value="ECO:0007669"/>
    <property type="project" value="UniProtKB-KW"/>
</dbReference>
<keyword evidence="1" id="KW-0813">Transport</keyword>
<dbReference type="InterPro" id="IPR017911">
    <property type="entry name" value="MacB-like_ATP-bd"/>
</dbReference>
<dbReference type="GO" id="GO:0005886">
    <property type="term" value="C:plasma membrane"/>
    <property type="evidence" value="ECO:0007669"/>
    <property type="project" value="TreeGrafter"/>
</dbReference>
<dbReference type="InterPro" id="IPR003593">
    <property type="entry name" value="AAA+_ATPase"/>
</dbReference>
<dbReference type="KEGG" id="sdyn:Mal52_36290"/>